<dbReference type="Pfam" id="PF08327">
    <property type="entry name" value="AHSA1"/>
    <property type="match status" value="1"/>
</dbReference>
<feature type="domain" description="Activator of Hsp90 ATPase homologue 1/2-like C-terminal" evidence="2">
    <location>
        <begin position="26"/>
        <end position="140"/>
    </location>
</feature>
<dbReference type="CDD" id="cd08899">
    <property type="entry name" value="SRPBCC_CalC_Aha1-like_6"/>
    <property type="match status" value="1"/>
</dbReference>
<dbReference type="Proteomes" id="UP001595997">
    <property type="component" value="Unassembled WGS sequence"/>
</dbReference>
<dbReference type="EMBL" id="JBHSFH010000004">
    <property type="protein sequence ID" value="MFC4494088.1"/>
    <property type="molecule type" value="Genomic_DNA"/>
</dbReference>
<evidence type="ECO:0000313" key="4">
    <source>
        <dbReference type="Proteomes" id="UP001595997"/>
    </source>
</evidence>
<dbReference type="InterPro" id="IPR013538">
    <property type="entry name" value="ASHA1/2-like_C"/>
</dbReference>
<keyword evidence="4" id="KW-1185">Reference proteome</keyword>
<reference evidence="4" key="1">
    <citation type="journal article" date="2019" name="Int. J. Syst. Evol. Microbiol.">
        <title>The Global Catalogue of Microorganisms (GCM) 10K type strain sequencing project: providing services to taxonomists for standard genome sequencing and annotation.</title>
        <authorList>
            <consortium name="The Broad Institute Genomics Platform"/>
            <consortium name="The Broad Institute Genome Sequencing Center for Infectious Disease"/>
            <person name="Wu L."/>
            <person name="Ma J."/>
        </authorList>
    </citation>
    <scope>NUCLEOTIDE SEQUENCE [LARGE SCALE GENOMIC DNA]</scope>
    <source>
        <strain evidence="4">CGMCC 4.7357</strain>
    </source>
</reference>
<proteinExistence type="inferred from homology"/>
<dbReference type="SUPFAM" id="SSF55961">
    <property type="entry name" value="Bet v1-like"/>
    <property type="match status" value="1"/>
</dbReference>
<comment type="caution">
    <text evidence="3">The sequence shown here is derived from an EMBL/GenBank/DDBJ whole genome shotgun (WGS) entry which is preliminary data.</text>
</comment>
<organism evidence="3 4">
    <name type="scientific">Streptomyces ovatisporus</name>
    <dbReference type="NCBI Taxonomy" id="1128682"/>
    <lineage>
        <taxon>Bacteria</taxon>
        <taxon>Bacillati</taxon>
        <taxon>Actinomycetota</taxon>
        <taxon>Actinomycetes</taxon>
        <taxon>Kitasatosporales</taxon>
        <taxon>Streptomycetaceae</taxon>
        <taxon>Streptomyces</taxon>
    </lineage>
</organism>
<evidence type="ECO:0000256" key="1">
    <source>
        <dbReference type="ARBA" id="ARBA00006817"/>
    </source>
</evidence>
<sequence>MTPKPNGALDRTETGPDLVLTRTFQAPITDVWDSLTESERTARWFGPWAGSPGAGRTISVTMAAEEGSPEMQMKIEACEPPYHLSVSAVDEYGTWHLEAQLTEREGVTHLRFVQHLTDTSGVGETGPGWEYYLDRLTAAVRAEPMPEFDDYYPGMKGYYDALAKEAADHAPE</sequence>
<dbReference type="RefSeq" id="WP_386444403.1">
    <property type="nucleotide sequence ID" value="NZ_JBHSFH010000004.1"/>
</dbReference>
<comment type="similarity">
    <text evidence="1">Belongs to the AHA1 family.</text>
</comment>
<accession>A0ABV9A6B9</accession>
<protein>
    <submittedName>
        <fullName evidence="3">SRPBCC family protein</fullName>
    </submittedName>
</protein>
<evidence type="ECO:0000313" key="3">
    <source>
        <dbReference type="EMBL" id="MFC4494088.1"/>
    </source>
</evidence>
<evidence type="ECO:0000259" key="2">
    <source>
        <dbReference type="Pfam" id="PF08327"/>
    </source>
</evidence>
<dbReference type="InterPro" id="IPR023393">
    <property type="entry name" value="START-like_dom_sf"/>
</dbReference>
<dbReference type="Gene3D" id="3.30.530.20">
    <property type="match status" value="1"/>
</dbReference>
<name>A0ABV9A6B9_9ACTN</name>
<gene>
    <name evidence="3" type="ORF">ACFPA8_08075</name>
</gene>